<evidence type="ECO:0000256" key="5">
    <source>
        <dbReference type="ARBA" id="ARBA00023187"/>
    </source>
</evidence>
<name>A0AAN9G5Y9_9CAEN</name>
<dbReference type="PANTHER" id="PTHR14212:SF0">
    <property type="entry name" value="U4_U6 SMALL NUCLEAR RIBONUCLEOPROTEIN PRP3"/>
    <property type="match status" value="1"/>
</dbReference>
<dbReference type="InterPro" id="IPR002483">
    <property type="entry name" value="PWI_dom"/>
</dbReference>
<evidence type="ECO:0000313" key="13">
    <source>
        <dbReference type="EMBL" id="KAK7095959.1"/>
    </source>
</evidence>
<feature type="compositionally biased region" description="Basic and acidic residues" evidence="9">
    <location>
        <begin position="526"/>
        <end position="542"/>
    </location>
</feature>
<feature type="compositionally biased region" description="Basic and acidic residues" evidence="9">
    <location>
        <begin position="86"/>
        <end position="95"/>
    </location>
</feature>
<protein>
    <recommendedName>
        <fullName evidence="2">U4/U6 small nuclear ribonucleoprotein Prp3</fullName>
    </recommendedName>
    <alternativeName>
        <fullName evidence="7">Pre-mRNA-splicing factor 3</fullName>
    </alternativeName>
</protein>
<feature type="region of interest" description="Disordered" evidence="9">
    <location>
        <begin position="75"/>
        <end position="95"/>
    </location>
</feature>
<evidence type="ECO:0000256" key="6">
    <source>
        <dbReference type="ARBA" id="ARBA00023242"/>
    </source>
</evidence>
<evidence type="ECO:0000256" key="3">
    <source>
        <dbReference type="ARBA" id="ARBA00022553"/>
    </source>
</evidence>
<sequence length="700" mass="78513">MSLSHREVEDLKGVLCETVKTFLGFNETSLVSAALNCITKGYDKQKTVDKLSDLLDSGQANHFADKIYTVYEEYRSSNRHTKPKRRKDEGEEVKEVKVKKRRFMDDDEAATIPGPGTPSPGALTAEKIKEMMENARRELQERKAQLGIPATPKPAAPPPAPPQQRMPSSDKNMAQSQKALNDSMSKANRAKELQAQIQARLMGLSMGGGAMPGLGMPPMGGAQQRGGMPPMGGAQQRGGMPPPLMPGLGGHNSQQLQQQKQNAQASKPTPVILNELGQTIDAKTGQTIQLSHYTPTLKANIRAKRREQFKGLIEKPPEEIADSKFFDARMGNKGPVRARRGFKFHERGKFEQLAQRLRAKAQLERLQTEIAQTAKRTGIASAARLATIAPKKEIQEGEVPEMEWWDTLILNKDAYDALPEKVDRKSLEGITNLVEHPIQLKPPADPTKAVNIPVYLTKKERKKLRRQSRRETEKELQEKIRIGLAPQPEPKVRMANLMRVLGTEAVQDPTKVEAHVRAQMAKRQRAHEEANAARKLTTEQRRDKKARKIKEDTSLGVNVAVYRVRELHNPAHKFKIETNAQQLFMTGFVVLYKDCNVVVVEGGPKQQRKFKRLMLNRIKWNTGKKRAKDEDDSDEEEEADKSNKCVLVWEGVVKNRAFSEMKFKSCPTESFACEQFKKCGVGHYWDQAFSGAVLETAGDD</sequence>
<keyword evidence="4" id="KW-0507">mRNA processing</keyword>
<dbReference type="InterPro" id="IPR013881">
    <property type="entry name" value="Pre-mRNA_splic_Prp3_dom"/>
</dbReference>
<proteinExistence type="predicted"/>
<gene>
    <name evidence="13" type="ORF">V1264_005310</name>
</gene>
<evidence type="ECO:0000259" key="10">
    <source>
        <dbReference type="Pfam" id="PF01480"/>
    </source>
</evidence>
<keyword evidence="14" id="KW-1185">Reference proteome</keyword>
<organism evidence="13 14">
    <name type="scientific">Littorina saxatilis</name>
    <dbReference type="NCBI Taxonomy" id="31220"/>
    <lineage>
        <taxon>Eukaryota</taxon>
        <taxon>Metazoa</taxon>
        <taxon>Spiralia</taxon>
        <taxon>Lophotrochozoa</taxon>
        <taxon>Mollusca</taxon>
        <taxon>Gastropoda</taxon>
        <taxon>Caenogastropoda</taxon>
        <taxon>Littorinimorpha</taxon>
        <taxon>Littorinoidea</taxon>
        <taxon>Littorinidae</taxon>
        <taxon>Littorina</taxon>
    </lineage>
</organism>
<evidence type="ECO:0000259" key="11">
    <source>
        <dbReference type="Pfam" id="PF06544"/>
    </source>
</evidence>
<feature type="region of interest" description="Disordered" evidence="9">
    <location>
        <begin position="220"/>
        <end position="267"/>
    </location>
</feature>
<feature type="region of interest" description="Disordered" evidence="9">
    <location>
        <begin position="523"/>
        <end position="547"/>
    </location>
</feature>
<dbReference type="Pfam" id="PF06544">
    <property type="entry name" value="Prp3_C"/>
    <property type="match status" value="1"/>
</dbReference>
<feature type="compositionally biased region" description="Pro residues" evidence="9">
    <location>
        <begin position="151"/>
        <end position="164"/>
    </location>
</feature>
<dbReference type="Gene3D" id="1.20.1390.10">
    <property type="entry name" value="PWI domain"/>
    <property type="match status" value="1"/>
</dbReference>
<evidence type="ECO:0000256" key="8">
    <source>
        <dbReference type="ARBA" id="ARBA00035603"/>
    </source>
</evidence>
<comment type="caution">
    <text evidence="13">The sequence shown here is derived from an EMBL/GenBank/DDBJ whole genome shotgun (WGS) entry which is preliminary data.</text>
</comment>
<reference evidence="13 14" key="1">
    <citation type="submission" date="2024-02" db="EMBL/GenBank/DDBJ databases">
        <title>Chromosome-scale genome assembly of the rough periwinkle Littorina saxatilis.</title>
        <authorList>
            <person name="De Jode A."/>
            <person name="Faria R."/>
            <person name="Formenti G."/>
            <person name="Sims Y."/>
            <person name="Smith T.P."/>
            <person name="Tracey A."/>
            <person name="Wood J.M.D."/>
            <person name="Zagrodzka Z.B."/>
            <person name="Johannesson K."/>
            <person name="Butlin R.K."/>
            <person name="Leder E.H."/>
        </authorList>
    </citation>
    <scope>NUCLEOTIDE SEQUENCE [LARGE SCALE GENOMIC DNA]</scope>
    <source>
        <strain evidence="13">Snail1</strain>
        <tissue evidence="13">Muscle</tissue>
    </source>
</reference>
<accession>A0AAN9G5Y9</accession>
<evidence type="ECO:0000256" key="7">
    <source>
        <dbReference type="ARBA" id="ARBA00032955"/>
    </source>
</evidence>
<keyword evidence="6" id="KW-0539">Nucleus</keyword>
<dbReference type="GO" id="GO:0000398">
    <property type="term" value="P:mRNA splicing, via spliceosome"/>
    <property type="evidence" value="ECO:0007669"/>
    <property type="project" value="InterPro"/>
</dbReference>
<comment type="function">
    <text evidence="8">Plays a role in pre-mRNA splicing as component of the U4/U6-U5 tri-snRNP complex that is involved in spliceosome assembly, and as component of the precatalytic spliceosome (spliceosome B complex).</text>
</comment>
<dbReference type="PANTHER" id="PTHR14212">
    <property type="entry name" value="U4/U6-ASSOCIATED RNA SPLICING FACTOR-RELATED"/>
    <property type="match status" value="1"/>
</dbReference>
<dbReference type="CDD" id="cd24162">
    <property type="entry name" value="Prp3_C"/>
    <property type="match status" value="1"/>
</dbReference>
<feature type="domain" description="Small nuclear ribonucleoprotein Prp3 C-terminal" evidence="11">
    <location>
        <begin position="560"/>
        <end position="688"/>
    </location>
</feature>
<dbReference type="GO" id="GO:0046540">
    <property type="term" value="C:U4/U6 x U5 tri-snRNP complex"/>
    <property type="evidence" value="ECO:0007669"/>
    <property type="project" value="InterPro"/>
</dbReference>
<keyword evidence="3" id="KW-0597">Phosphoprotein</keyword>
<evidence type="ECO:0000256" key="9">
    <source>
        <dbReference type="SAM" id="MobiDB-lite"/>
    </source>
</evidence>
<evidence type="ECO:0000256" key="1">
    <source>
        <dbReference type="ARBA" id="ARBA00004123"/>
    </source>
</evidence>
<dbReference type="Proteomes" id="UP001374579">
    <property type="component" value="Unassembled WGS sequence"/>
</dbReference>
<dbReference type="EMBL" id="JBAMIC010000014">
    <property type="protein sequence ID" value="KAK7095959.1"/>
    <property type="molecule type" value="Genomic_DNA"/>
</dbReference>
<evidence type="ECO:0000256" key="2">
    <source>
        <dbReference type="ARBA" id="ARBA00016514"/>
    </source>
</evidence>
<dbReference type="Pfam" id="PF01480">
    <property type="entry name" value="PWI"/>
    <property type="match status" value="1"/>
</dbReference>
<dbReference type="InterPro" id="IPR010541">
    <property type="entry name" value="Prp3_C"/>
</dbReference>
<evidence type="ECO:0000313" key="14">
    <source>
        <dbReference type="Proteomes" id="UP001374579"/>
    </source>
</evidence>
<dbReference type="AlphaFoldDB" id="A0AAN9G5Y9"/>
<feature type="domain" description="Pre-mRNA-splicing factor 3" evidence="12">
    <location>
        <begin position="324"/>
        <end position="537"/>
    </location>
</feature>
<dbReference type="Pfam" id="PF08572">
    <property type="entry name" value="PRP3"/>
    <property type="match status" value="1"/>
</dbReference>
<evidence type="ECO:0000256" key="4">
    <source>
        <dbReference type="ARBA" id="ARBA00022664"/>
    </source>
</evidence>
<feature type="region of interest" description="Disordered" evidence="9">
    <location>
        <begin position="148"/>
        <end position="185"/>
    </location>
</feature>
<feature type="compositionally biased region" description="Polar residues" evidence="9">
    <location>
        <begin position="165"/>
        <end position="185"/>
    </location>
</feature>
<dbReference type="InterPro" id="IPR027104">
    <property type="entry name" value="Prp3"/>
</dbReference>
<keyword evidence="5" id="KW-0508">mRNA splicing</keyword>
<evidence type="ECO:0000259" key="12">
    <source>
        <dbReference type="Pfam" id="PF08572"/>
    </source>
</evidence>
<feature type="domain" description="PWI" evidence="10">
    <location>
        <begin position="15"/>
        <end position="77"/>
    </location>
</feature>
<feature type="compositionally biased region" description="Low complexity" evidence="9">
    <location>
        <begin position="252"/>
        <end position="267"/>
    </location>
</feature>
<comment type="subcellular location">
    <subcellularLocation>
        <location evidence="1">Nucleus</location>
    </subcellularLocation>
</comment>